<feature type="region of interest" description="Disordered" evidence="1">
    <location>
        <begin position="217"/>
        <end position="240"/>
    </location>
</feature>
<dbReference type="PANTHER" id="PTHR37461">
    <property type="entry name" value="ANTI-SIGMA-K FACTOR RSKA"/>
    <property type="match status" value="1"/>
</dbReference>
<dbReference type="PANTHER" id="PTHR37461:SF1">
    <property type="entry name" value="ANTI-SIGMA-K FACTOR RSKA"/>
    <property type="match status" value="1"/>
</dbReference>
<reference evidence="3 4" key="1">
    <citation type="submission" date="2018-09" db="EMBL/GenBank/DDBJ databases">
        <title>Marinorhizobium profundi gen. nov., sp. nov., isolated from a deep-sea sediment sample from the New Britain Trench and proposal of Marinorhizobiaceae fam. nov. in the order Rhizobiales of the class Alphaproteobacteria.</title>
        <authorList>
            <person name="Cao J."/>
        </authorList>
    </citation>
    <scope>NUCLEOTIDE SEQUENCE [LARGE SCALE GENOMIC DNA]</scope>
    <source>
        <strain evidence="3 4">WS11</strain>
    </source>
</reference>
<protein>
    <submittedName>
        <fullName evidence="3">Anti-sigma factor</fullName>
    </submittedName>
</protein>
<dbReference type="InterPro" id="IPR051474">
    <property type="entry name" value="Anti-sigma-K/W_factor"/>
</dbReference>
<dbReference type="GO" id="GO:0016989">
    <property type="term" value="F:sigma factor antagonist activity"/>
    <property type="evidence" value="ECO:0007669"/>
    <property type="project" value="TreeGrafter"/>
</dbReference>
<feature type="domain" description="Anti-sigma K factor RskA C-terminal" evidence="2">
    <location>
        <begin position="109"/>
        <end position="230"/>
    </location>
</feature>
<organism evidence="3 4">
    <name type="scientific">Georhizobium profundi</name>
    <dbReference type="NCBI Taxonomy" id="2341112"/>
    <lineage>
        <taxon>Bacteria</taxon>
        <taxon>Pseudomonadati</taxon>
        <taxon>Pseudomonadota</taxon>
        <taxon>Alphaproteobacteria</taxon>
        <taxon>Hyphomicrobiales</taxon>
        <taxon>Rhizobiaceae</taxon>
        <taxon>Georhizobium</taxon>
    </lineage>
</organism>
<dbReference type="Proteomes" id="UP000268192">
    <property type="component" value="Chromosome"/>
</dbReference>
<dbReference type="AlphaFoldDB" id="A0A3S9B6E1"/>
<dbReference type="GO" id="GO:0005886">
    <property type="term" value="C:plasma membrane"/>
    <property type="evidence" value="ECO:0007669"/>
    <property type="project" value="InterPro"/>
</dbReference>
<dbReference type="GO" id="GO:0006417">
    <property type="term" value="P:regulation of translation"/>
    <property type="evidence" value="ECO:0007669"/>
    <property type="project" value="TreeGrafter"/>
</dbReference>
<accession>A0A3S9B6E1</accession>
<evidence type="ECO:0000256" key="1">
    <source>
        <dbReference type="SAM" id="MobiDB-lite"/>
    </source>
</evidence>
<name>A0A3S9B6E1_9HYPH</name>
<evidence type="ECO:0000313" key="3">
    <source>
        <dbReference type="EMBL" id="AZN72487.1"/>
    </source>
</evidence>
<evidence type="ECO:0000313" key="4">
    <source>
        <dbReference type="Proteomes" id="UP000268192"/>
    </source>
</evidence>
<dbReference type="InterPro" id="IPR018764">
    <property type="entry name" value="RskA_C"/>
</dbReference>
<dbReference type="RefSeq" id="WP_126010814.1">
    <property type="nucleotide sequence ID" value="NZ_CP032509.1"/>
</dbReference>
<proteinExistence type="predicted"/>
<sequence length="240" mass="25362">MTSTPLSPSAVDRAEDYVLGLLDAREEAAVEDEIERDPDLRAAIARARDRFHELDLAAQPVAVTPGLWQRIESALPTTGSSAPTITAAPARAANDNAVRRWRIAALSGMAAAGILAAALLVTPSQQPQAQVVAVLIDDAGEPLAIVEDYGDRTSRVTPLAEIAVPADRTMQVWTLPNEDLGPVSLGLIDQSETTLLDNGPSLPLPQPDQLYEITIEQEGGSPTGRPTGPIVGKGFAKRPL</sequence>
<dbReference type="OrthoDB" id="9816387at2"/>
<dbReference type="KEGG" id="abaw:D5400_15505"/>
<dbReference type="Pfam" id="PF10099">
    <property type="entry name" value="RskA_C"/>
    <property type="match status" value="1"/>
</dbReference>
<evidence type="ECO:0000259" key="2">
    <source>
        <dbReference type="Pfam" id="PF10099"/>
    </source>
</evidence>
<gene>
    <name evidence="3" type="ORF">D5400_15505</name>
</gene>
<dbReference type="EMBL" id="CP032509">
    <property type="protein sequence ID" value="AZN72487.1"/>
    <property type="molecule type" value="Genomic_DNA"/>
</dbReference>
<keyword evidence="4" id="KW-1185">Reference proteome</keyword>